<reference evidence="1 2" key="1">
    <citation type="submission" date="2019-01" db="EMBL/GenBank/DDBJ databases">
        <title>Novel species of Nocardioides.</title>
        <authorList>
            <person name="Liu Q."/>
            <person name="Xin Y.-H."/>
        </authorList>
    </citation>
    <scope>NUCLEOTIDE SEQUENCE [LARGE SCALE GENOMIC DNA]</scope>
    <source>
        <strain evidence="1 2">HLT3-15</strain>
    </source>
</reference>
<keyword evidence="2" id="KW-1185">Reference proteome</keyword>
<organism evidence="1 2">
    <name type="scientific">Nocardioides glacieisoli</name>
    <dbReference type="NCBI Taxonomy" id="1168730"/>
    <lineage>
        <taxon>Bacteria</taxon>
        <taxon>Bacillati</taxon>
        <taxon>Actinomycetota</taxon>
        <taxon>Actinomycetes</taxon>
        <taxon>Propionibacteriales</taxon>
        <taxon>Nocardioidaceae</taxon>
        <taxon>Nocardioides</taxon>
    </lineage>
</organism>
<accession>A0A4Q2RR61</accession>
<comment type="caution">
    <text evidence="1">The sequence shown here is derived from an EMBL/GenBank/DDBJ whole genome shotgun (WGS) entry which is preliminary data.</text>
</comment>
<dbReference type="InterPro" id="IPR044925">
    <property type="entry name" value="His-Me_finger_sf"/>
</dbReference>
<sequence>MHSLFLWQRGRCAICSTGLPVATRPRFVHVDHDDATGLIRGLLCHRCNCCLGQDWQFTFWEHHALTVDAYLNFPPAQTCPATRGLTMLQRKRAAELSWSADRREILLDGLPMGIASAPTPPPATPRWYALRYQATAATGLPPAVQASVLIPYTDASDEWWAFLMAPPADAARQQHNCVLRVRAADVAALTEHTTLKAALAAAFNDPS</sequence>
<dbReference type="EMBL" id="SDWS01000005">
    <property type="protein sequence ID" value="RYB90364.1"/>
    <property type="molecule type" value="Genomic_DNA"/>
</dbReference>
<dbReference type="AlphaFoldDB" id="A0A4Q2RR61"/>
<dbReference type="SUPFAM" id="SSF54060">
    <property type="entry name" value="His-Me finger endonucleases"/>
    <property type="match status" value="1"/>
</dbReference>
<name>A0A4Q2RR61_9ACTN</name>
<protein>
    <submittedName>
        <fullName evidence="1">Uncharacterized protein</fullName>
    </submittedName>
</protein>
<proteinExistence type="predicted"/>
<gene>
    <name evidence="1" type="ORF">EUA06_11730</name>
</gene>
<evidence type="ECO:0000313" key="2">
    <source>
        <dbReference type="Proteomes" id="UP000291838"/>
    </source>
</evidence>
<dbReference type="Proteomes" id="UP000291838">
    <property type="component" value="Unassembled WGS sequence"/>
</dbReference>
<dbReference type="OrthoDB" id="581550at2"/>
<dbReference type="InterPro" id="IPR038563">
    <property type="entry name" value="Endonuclease_7_sf"/>
</dbReference>
<evidence type="ECO:0000313" key="1">
    <source>
        <dbReference type="EMBL" id="RYB90364.1"/>
    </source>
</evidence>
<dbReference type="Gene3D" id="3.40.1800.10">
    <property type="entry name" value="His-Me finger endonucleases"/>
    <property type="match status" value="1"/>
</dbReference>
<dbReference type="InterPro" id="IPR004211">
    <property type="entry name" value="Endonuclease_7"/>
</dbReference>
<dbReference type="Pfam" id="PF02945">
    <property type="entry name" value="Endonuclease_7"/>
    <property type="match status" value="1"/>
</dbReference>